<dbReference type="InterPro" id="IPR022907">
    <property type="entry name" value="VapC_family"/>
</dbReference>
<dbReference type="PANTHER" id="PTHR33653:SF1">
    <property type="entry name" value="RIBONUCLEASE VAPC2"/>
    <property type="match status" value="1"/>
</dbReference>
<evidence type="ECO:0000259" key="9">
    <source>
        <dbReference type="Pfam" id="PF01850"/>
    </source>
</evidence>
<dbReference type="PANTHER" id="PTHR33653">
    <property type="entry name" value="RIBONUCLEASE VAPC2"/>
    <property type="match status" value="1"/>
</dbReference>
<keyword evidence="3 8" id="KW-0540">Nuclease</keyword>
<comment type="function">
    <text evidence="8">Toxic component of a toxin-antitoxin (TA) system. An RNase.</text>
</comment>
<reference evidence="10 11" key="1">
    <citation type="journal article" date="2018" name="Int. J. Syst. Evol. Microbiol.">
        <title>Uliginosibacterium sediminicola sp. nov., isolated from freshwater sediment.</title>
        <authorList>
            <person name="Hwang W.M."/>
            <person name="Kim S.M."/>
            <person name="Kang K."/>
            <person name="Ahn T.Y."/>
        </authorList>
    </citation>
    <scope>NUCLEOTIDE SEQUENCE [LARGE SCALE GENOMIC DNA]</scope>
    <source>
        <strain evidence="10 11">M1-21</strain>
    </source>
</reference>
<dbReference type="RefSeq" id="WP_345920027.1">
    <property type="nucleotide sequence ID" value="NZ_JBDIVE010000006.1"/>
</dbReference>
<evidence type="ECO:0000256" key="8">
    <source>
        <dbReference type="HAMAP-Rule" id="MF_00265"/>
    </source>
</evidence>
<dbReference type="SUPFAM" id="SSF88723">
    <property type="entry name" value="PIN domain-like"/>
    <property type="match status" value="1"/>
</dbReference>
<dbReference type="InterPro" id="IPR029060">
    <property type="entry name" value="PIN-like_dom_sf"/>
</dbReference>
<dbReference type="InterPro" id="IPR050556">
    <property type="entry name" value="Type_II_TA_system_RNase"/>
</dbReference>
<evidence type="ECO:0000313" key="10">
    <source>
        <dbReference type="EMBL" id="MEN3069257.1"/>
    </source>
</evidence>
<protein>
    <recommendedName>
        <fullName evidence="8">Ribonuclease VapC</fullName>
        <shortName evidence="8">RNase VapC</shortName>
        <ecNumber evidence="8">3.1.-.-</ecNumber>
    </recommendedName>
    <alternativeName>
        <fullName evidence="8">Toxin VapC</fullName>
    </alternativeName>
</protein>
<evidence type="ECO:0000256" key="1">
    <source>
        <dbReference type="ARBA" id="ARBA00001946"/>
    </source>
</evidence>
<dbReference type="EC" id="3.1.-.-" evidence="8"/>
<dbReference type="EMBL" id="JBDIVE010000006">
    <property type="protein sequence ID" value="MEN3069257.1"/>
    <property type="molecule type" value="Genomic_DNA"/>
</dbReference>
<evidence type="ECO:0000256" key="2">
    <source>
        <dbReference type="ARBA" id="ARBA00022649"/>
    </source>
</evidence>
<dbReference type="Pfam" id="PF01850">
    <property type="entry name" value="PIN"/>
    <property type="match status" value="1"/>
</dbReference>
<evidence type="ECO:0000256" key="4">
    <source>
        <dbReference type="ARBA" id="ARBA00022723"/>
    </source>
</evidence>
<keyword evidence="5 8" id="KW-0378">Hydrolase</keyword>
<keyword evidence="4 8" id="KW-0479">Metal-binding</keyword>
<sequence>MKYLLDTNVLSEITRAQPEARVLEWMAAQPLAEQYLSSLTLGEIRYGVEKMAPGQRQTALRRWLEDTVPAQFSGRLLGIDEAVAHCWGRLRVDAGRPLPAIDGLLAATAIAHGLVLVTRNSADFAGLPSLQLCNPWLE</sequence>
<keyword evidence="2 8" id="KW-1277">Toxin-antitoxin system</keyword>
<comment type="similarity">
    <text evidence="7 8">Belongs to the PINc/VapC protein family.</text>
</comment>
<name>A0ABU9YZV2_9RHOO</name>
<dbReference type="Gene3D" id="3.40.50.1010">
    <property type="entry name" value="5'-nuclease"/>
    <property type="match status" value="1"/>
</dbReference>
<evidence type="ECO:0000256" key="6">
    <source>
        <dbReference type="ARBA" id="ARBA00022842"/>
    </source>
</evidence>
<evidence type="ECO:0000256" key="5">
    <source>
        <dbReference type="ARBA" id="ARBA00022801"/>
    </source>
</evidence>
<feature type="binding site" evidence="8">
    <location>
        <position position="6"/>
    </location>
    <ligand>
        <name>Mg(2+)</name>
        <dbReference type="ChEBI" id="CHEBI:18420"/>
    </ligand>
</feature>
<dbReference type="CDD" id="cd18746">
    <property type="entry name" value="PIN_VapC4-5_FitB-like"/>
    <property type="match status" value="1"/>
</dbReference>
<proteinExistence type="inferred from homology"/>
<feature type="binding site" evidence="8">
    <location>
        <position position="102"/>
    </location>
    <ligand>
        <name>Mg(2+)</name>
        <dbReference type="ChEBI" id="CHEBI:18420"/>
    </ligand>
</feature>
<organism evidence="10 11">
    <name type="scientific">Uliginosibacterium sediminicola</name>
    <dbReference type="NCBI Taxonomy" id="2024550"/>
    <lineage>
        <taxon>Bacteria</taxon>
        <taxon>Pseudomonadati</taxon>
        <taxon>Pseudomonadota</taxon>
        <taxon>Betaproteobacteria</taxon>
        <taxon>Rhodocyclales</taxon>
        <taxon>Zoogloeaceae</taxon>
        <taxon>Uliginosibacterium</taxon>
    </lineage>
</organism>
<evidence type="ECO:0000313" key="11">
    <source>
        <dbReference type="Proteomes" id="UP001410394"/>
    </source>
</evidence>
<comment type="caution">
    <text evidence="10">The sequence shown here is derived from an EMBL/GenBank/DDBJ whole genome shotgun (WGS) entry which is preliminary data.</text>
</comment>
<evidence type="ECO:0000256" key="7">
    <source>
        <dbReference type="ARBA" id="ARBA00038093"/>
    </source>
</evidence>
<gene>
    <name evidence="8" type="primary">vapC</name>
    <name evidence="10" type="ORF">ABDB84_12270</name>
</gene>
<dbReference type="InterPro" id="IPR002716">
    <property type="entry name" value="PIN_dom"/>
</dbReference>
<keyword evidence="11" id="KW-1185">Reference proteome</keyword>
<comment type="cofactor">
    <cofactor evidence="1 8">
        <name>Mg(2+)</name>
        <dbReference type="ChEBI" id="CHEBI:18420"/>
    </cofactor>
</comment>
<dbReference type="Proteomes" id="UP001410394">
    <property type="component" value="Unassembled WGS sequence"/>
</dbReference>
<evidence type="ECO:0000256" key="3">
    <source>
        <dbReference type="ARBA" id="ARBA00022722"/>
    </source>
</evidence>
<keyword evidence="8" id="KW-0800">Toxin</keyword>
<accession>A0ABU9YZV2</accession>
<dbReference type="HAMAP" id="MF_00265">
    <property type="entry name" value="VapC_Nob1"/>
    <property type="match status" value="1"/>
</dbReference>
<keyword evidence="6 8" id="KW-0460">Magnesium</keyword>
<feature type="domain" description="PIN" evidence="9">
    <location>
        <begin position="3"/>
        <end position="121"/>
    </location>
</feature>